<keyword evidence="1" id="KW-1133">Transmembrane helix</keyword>
<feature type="transmembrane region" description="Helical" evidence="1">
    <location>
        <begin position="222"/>
        <end position="239"/>
    </location>
</feature>
<dbReference type="InterPro" id="IPR007163">
    <property type="entry name" value="VCA0040-like"/>
</dbReference>
<feature type="transmembrane region" description="Helical" evidence="1">
    <location>
        <begin position="113"/>
        <end position="132"/>
    </location>
</feature>
<dbReference type="OrthoDB" id="9793746at2"/>
<feature type="transmembrane region" description="Helical" evidence="1">
    <location>
        <begin position="245"/>
        <end position="265"/>
    </location>
</feature>
<keyword evidence="1" id="KW-0812">Transmembrane</keyword>
<feature type="transmembrane region" description="Helical" evidence="1">
    <location>
        <begin position="12"/>
        <end position="34"/>
    </location>
</feature>
<evidence type="ECO:0000256" key="1">
    <source>
        <dbReference type="SAM" id="Phobius"/>
    </source>
</evidence>
<dbReference type="RefSeq" id="WP_125561649.1">
    <property type="nucleotide sequence ID" value="NZ_RBVX01000048.1"/>
</dbReference>
<sequence length="271" mass="29558">MFEWKNIFRGMAMGASDIIPGVSGGTIALVLGIYHRLIEAINNFFTRRWKQQLGFFIPLGIGILIAIFSLSKFLKWLLASYPQPTFFLFIGLILGTIPFLLKEADYKYKFTGQHYLILAIAAGLVILSGVFQGEESAAMQPLSTGDYVLLFFSGWLASTAMILPGISGSFILLIIGVYTTVLNAVSTLNIPVLLTLGAGIILGLVIMSKFLHYLLRHHTTGTYAVMTGLLVGSLFVIFPGLDASFLQLIISIITLLTGLFVAITLGKIERA</sequence>
<dbReference type="PANTHER" id="PTHR37308:SF1">
    <property type="entry name" value="POLYPRENYL-PHOSPHATE TRANSPORTER"/>
    <property type="match status" value="1"/>
</dbReference>
<evidence type="ECO:0000313" key="3">
    <source>
        <dbReference type="Proteomes" id="UP000275076"/>
    </source>
</evidence>
<feature type="transmembrane region" description="Helical" evidence="1">
    <location>
        <begin position="196"/>
        <end position="215"/>
    </location>
</feature>
<comment type="caution">
    <text evidence="2">The sequence shown here is derived from an EMBL/GenBank/DDBJ whole genome shotgun (WGS) entry which is preliminary data.</text>
</comment>
<organism evidence="2 3">
    <name type="scientific">Salibacterium salarium</name>
    <dbReference type="NCBI Taxonomy" id="284579"/>
    <lineage>
        <taxon>Bacteria</taxon>
        <taxon>Bacillati</taxon>
        <taxon>Bacillota</taxon>
        <taxon>Bacilli</taxon>
        <taxon>Bacillales</taxon>
        <taxon>Bacillaceae</taxon>
    </lineage>
</organism>
<dbReference type="Pfam" id="PF04018">
    <property type="entry name" value="VCA0040-like"/>
    <property type="match status" value="1"/>
</dbReference>
<feature type="transmembrane region" description="Helical" evidence="1">
    <location>
        <begin position="84"/>
        <end position="101"/>
    </location>
</feature>
<dbReference type="AlphaFoldDB" id="A0A428MUS3"/>
<keyword evidence="1" id="KW-0472">Membrane</keyword>
<reference evidence="2 3" key="1">
    <citation type="submission" date="2018-10" db="EMBL/GenBank/DDBJ databases">
        <title>Draft genome sequence of Bacillus salarius IM0101, isolated from a hypersaline soil in Inner Mongolia, China.</title>
        <authorList>
            <person name="Yamprayoonswat W."/>
            <person name="Boonvisut S."/>
            <person name="Jumpathong W."/>
            <person name="Sittihan S."/>
            <person name="Ruangsuj P."/>
            <person name="Wanthongcharoen S."/>
            <person name="Thongpramul N."/>
            <person name="Pimmason S."/>
            <person name="Yu B."/>
            <person name="Yasawong M."/>
        </authorList>
    </citation>
    <scope>NUCLEOTIDE SEQUENCE [LARGE SCALE GENOMIC DNA]</scope>
    <source>
        <strain evidence="2 3">IM0101</strain>
    </source>
</reference>
<feature type="transmembrane region" description="Helical" evidence="1">
    <location>
        <begin position="144"/>
        <end position="163"/>
    </location>
</feature>
<accession>A0A428MUS3</accession>
<dbReference type="EMBL" id="RBVX01000048">
    <property type="protein sequence ID" value="RSL29870.1"/>
    <property type="molecule type" value="Genomic_DNA"/>
</dbReference>
<name>A0A428MUS3_9BACI</name>
<dbReference type="Proteomes" id="UP000275076">
    <property type="component" value="Unassembled WGS sequence"/>
</dbReference>
<feature type="transmembrane region" description="Helical" evidence="1">
    <location>
        <begin position="55"/>
        <end position="78"/>
    </location>
</feature>
<evidence type="ECO:0000313" key="2">
    <source>
        <dbReference type="EMBL" id="RSL29870.1"/>
    </source>
</evidence>
<gene>
    <name evidence="2" type="ORF">D7Z54_28785</name>
</gene>
<protein>
    <submittedName>
        <fullName evidence="2">DUF368 domain-containing protein</fullName>
    </submittedName>
</protein>
<proteinExistence type="predicted"/>
<dbReference type="PANTHER" id="PTHR37308">
    <property type="entry name" value="INTEGRAL MEMBRANE PROTEIN"/>
    <property type="match status" value="1"/>
</dbReference>
<keyword evidence="3" id="KW-1185">Reference proteome</keyword>